<evidence type="ECO:0000256" key="3">
    <source>
        <dbReference type="ARBA" id="ARBA00006247"/>
    </source>
</evidence>
<dbReference type="AlphaFoldDB" id="A0A1H4EBL1"/>
<dbReference type="GO" id="GO:0046872">
    <property type="term" value="F:metal ion binding"/>
    <property type="evidence" value="ECO:0007669"/>
    <property type="project" value="UniProtKB-KW"/>
</dbReference>
<dbReference type="SUPFAM" id="SSF53187">
    <property type="entry name" value="Zn-dependent exopeptidases"/>
    <property type="match status" value="1"/>
</dbReference>
<dbReference type="InterPro" id="IPR011650">
    <property type="entry name" value="Peptidase_M20_dimer"/>
</dbReference>
<sequence>MLRSGYVGARLTRGARRDQMDLPQEFARMTQDPAEAAILAAVDRNFDAQIAFTQELVRRPSLRGAEAPVQDFVHDAYRARGLAVDRWRVREADIAAHPGFSPVAVSYENAWNVVGTWRPEVERGRSLILNAHVDVVPTGPEDMWTDPPFEPVIRDGWLYGRGSADMKAGHAANLFAFDAIRAAGFAPAGRVHLQSVVEEESTGNGTLSTHLRGYAADAALIPEPEDEMLVRANAGVVWFAVEVRGRPAHTRVMGEGVNAIDLAYRLISALRGLEARRNAERVAHPHFAALEHPLNLNIGRIEGGDWASMAPAWCRFEARFALYPGERAADTRAMVEACVAEAAAADPALANRPPTVTWHGFMAEGYVLEPGGDAEAALAGAHADVFAAPLRSFTSPAYLDSRVHALYDRIPALCYGPNCRDIHGVDEAVEIESVRRVTRTIALFIARWCGLTPAR</sequence>
<dbReference type="InterPro" id="IPR010182">
    <property type="entry name" value="ArgE/DapE"/>
</dbReference>
<evidence type="ECO:0000256" key="4">
    <source>
        <dbReference type="ARBA" id="ARBA00022723"/>
    </source>
</evidence>
<keyword evidence="4" id="KW-0479">Metal-binding</keyword>
<evidence type="ECO:0000256" key="2">
    <source>
        <dbReference type="ARBA" id="ARBA00001947"/>
    </source>
</evidence>
<reference evidence="9 10" key="1">
    <citation type="submission" date="2016-10" db="EMBL/GenBank/DDBJ databases">
        <authorList>
            <person name="de Groot N.N."/>
        </authorList>
    </citation>
    <scope>NUCLEOTIDE SEQUENCE [LARGE SCALE GENOMIC DNA]</scope>
    <source>
        <strain evidence="9 10">DSM 15345</strain>
    </source>
</reference>
<dbReference type="PANTHER" id="PTHR43808:SF25">
    <property type="entry name" value="PEPTIDASE M20 DIMERISATION DOMAIN-CONTAINING PROTEIN"/>
    <property type="match status" value="1"/>
</dbReference>
<dbReference type="PANTHER" id="PTHR43808">
    <property type="entry name" value="ACETYLORNITHINE DEACETYLASE"/>
    <property type="match status" value="1"/>
</dbReference>
<dbReference type="NCBIfam" id="TIGR01910">
    <property type="entry name" value="DapE-ArgE"/>
    <property type="match status" value="1"/>
</dbReference>
<evidence type="ECO:0000313" key="9">
    <source>
        <dbReference type="EMBL" id="SEA82217.1"/>
    </source>
</evidence>
<keyword evidence="6" id="KW-0862">Zinc</keyword>
<gene>
    <name evidence="9" type="ORF">SAMN05444370_11313</name>
</gene>
<dbReference type="STRING" id="89524.SAMN05444370_11313"/>
<evidence type="ECO:0000256" key="1">
    <source>
        <dbReference type="ARBA" id="ARBA00001941"/>
    </source>
</evidence>
<dbReference type="NCBIfam" id="NF005306">
    <property type="entry name" value="PRK06837.1"/>
    <property type="match status" value="1"/>
</dbReference>
<dbReference type="Pfam" id="PF07687">
    <property type="entry name" value="M20_dimer"/>
    <property type="match status" value="1"/>
</dbReference>
<dbReference type="InterPro" id="IPR036264">
    <property type="entry name" value="Bact_exopeptidase_dim_dom"/>
</dbReference>
<dbReference type="GO" id="GO:0016787">
    <property type="term" value="F:hydrolase activity"/>
    <property type="evidence" value="ECO:0007669"/>
    <property type="project" value="UniProtKB-KW"/>
</dbReference>
<dbReference type="CDD" id="cd03895">
    <property type="entry name" value="M20_ArgE_DapE-like"/>
    <property type="match status" value="1"/>
</dbReference>
<keyword evidence="10" id="KW-1185">Reference proteome</keyword>
<comment type="cofactor">
    <cofactor evidence="2">
        <name>Zn(2+)</name>
        <dbReference type="ChEBI" id="CHEBI:29105"/>
    </cofactor>
</comment>
<keyword evidence="5" id="KW-0378">Hydrolase</keyword>
<feature type="domain" description="Peptidase M20 dimerisation" evidence="8">
    <location>
        <begin position="232"/>
        <end position="345"/>
    </location>
</feature>
<dbReference type="EMBL" id="FNQM01000013">
    <property type="protein sequence ID" value="SEA82217.1"/>
    <property type="molecule type" value="Genomic_DNA"/>
</dbReference>
<evidence type="ECO:0000256" key="6">
    <source>
        <dbReference type="ARBA" id="ARBA00022833"/>
    </source>
</evidence>
<dbReference type="InterPro" id="IPR050072">
    <property type="entry name" value="Peptidase_M20A"/>
</dbReference>
<accession>A0A1H4EBL1</accession>
<evidence type="ECO:0000259" key="8">
    <source>
        <dbReference type="Pfam" id="PF07687"/>
    </source>
</evidence>
<dbReference type="RefSeq" id="WP_342741624.1">
    <property type="nucleotide sequence ID" value="NZ_FNQM01000013.1"/>
</dbReference>
<dbReference type="SUPFAM" id="SSF55031">
    <property type="entry name" value="Bacterial exopeptidase dimerisation domain"/>
    <property type="match status" value="1"/>
</dbReference>
<dbReference type="Proteomes" id="UP000198703">
    <property type="component" value="Unassembled WGS sequence"/>
</dbReference>
<evidence type="ECO:0000256" key="5">
    <source>
        <dbReference type="ARBA" id="ARBA00022801"/>
    </source>
</evidence>
<evidence type="ECO:0000313" key="10">
    <source>
        <dbReference type="Proteomes" id="UP000198703"/>
    </source>
</evidence>
<comment type="cofactor">
    <cofactor evidence="1">
        <name>Co(2+)</name>
        <dbReference type="ChEBI" id="CHEBI:48828"/>
    </cofactor>
</comment>
<dbReference type="Gene3D" id="3.30.70.360">
    <property type="match status" value="1"/>
</dbReference>
<organism evidence="9 10">
    <name type="scientific">Rubrimonas cliftonensis</name>
    <dbReference type="NCBI Taxonomy" id="89524"/>
    <lineage>
        <taxon>Bacteria</taxon>
        <taxon>Pseudomonadati</taxon>
        <taxon>Pseudomonadota</taxon>
        <taxon>Alphaproteobacteria</taxon>
        <taxon>Rhodobacterales</taxon>
        <taxon>Paracoccaceae</taxon>
        <taxon>Rubrimonas</taxon>
    </lineage>
</organism>
<proteinExistence type="inferred from homology"/>
<evidence type="ECO:0000256" key="7">
    <source>
        <dbReference type="ARBA" id="ARBA00023285"/>
    </source>
</evidence>
<dbReference type="Pfam" id="PF01546">
    <property type="entry name" value="Peptidase_M20"/>
    <property type="match status" value="1"/>
</dbReference>
<dbReference type="Gene3D" id="3.40.630.10">
    <property type="entry name" value="Zn peptidases"/>
    <property type="match status" value="1"/>
</dbReference>
<comment type="similarity">
    <text evidence="3">Belongs to the peptidase M20A family.</text>
</comment>
<name>A0A1H4EBL1_9RHOB</name>
<dbReference type="InterPro" id="IPR033687">
    <property type="entry name" value="YodQ-like"/>
</dbReference>
<dbReference type="InterPro" id="IPR002933">
    <property type="entry name" value="Peptidase_M20"/>
</dbReference>
<keyword evidence="7" id="KW-0170">Cobalt</keyword>
<protein>
    <submittedName>
        <fullName evidence="9">Acetylornithine deacetylase</fullName>
    </submittedName>
</protein>